<dbReference type="HOGENOM" id="CLU_017028_0_3_6"/>
<reference evidence="6 7" key="1">
    <citation type="submission" date="2006-03" db="EMBL/GenBank/DDBJ databases">
        <authorList>
            <person name="Bartlett D.H."/>
            <person name="Valle G."/>
            <person name="Lauro F.M."/>
            <person name="Vezzi A."/>
            <person name="Simonato F."/>
            <person name="Eloe E."/>
            <person name="Vitulo N."/>
            <person name="Stratton T.K."/>
            <person name="D'angelo M."/>
            <person name="Ferriera S."/>
            <person name="Johnson J."/>
            <person name="Kravitz S."/>
            <person name="Beeson K."/>
            <person name="Sutton G."/>
            <person name="Rogers Y."/>
            <person name="Friedman R."/>
            <person name="Frazier M."/>
            <person name="Venter J.C."/>
        </authorList>
    </citation>
    <scope>NUCLEOTIDE SEQUENCE [LARGE SCALE GENOMIC DNA]</scope>
    <source>
        <strain evidence="6 7">3TCK</strain>
    </source>
</reference>
<dbReference type="FunFam" id="3.10.105.10:FF:000001">
    <property type="entry name" value="Oligopeptide ABC transporter, oligopeptide-binding protein"/>
    <property type="match status" value="1"/>
</dbReference>
<dbReference type="Proteomes" id="UP000003789">
    <property type="component" value="Unassembled WGS sequence"/>
</dbReference>
<keyword evidence="3" id="KW-0813">Transport</keyword>
<evidence type="ECO:0000256" key="2">
    <source>
        <dbReference type="ARBA" id="ARBA00005695"/>
    </source>
</evidence>
<proteinExistence type="inferred from homology"/>
<evidence type="ECO:0000259" key="5">
    <source>
        <dbReference type="Pfam" id="PF00496"/>
    </source>
</evidence>
<dbReference type="GO" id="GO:0043190">
    <property type="term" value="C:ATP-binding cassette (ABC) transporter complex"/>
    <property type="evidence" value="ECO:0007669"/>
    <property type="project" value="InterPro"/>
</dbReference>
<dbReference type="GO" id="GO:0030288">
    <property type="term" value="C:outer membrane-bounded periplasmic space"/>
    <property type="evidence" value="ECO:0007669"/>
    <property type="project" value="TreeGrafter"/>
</dbReference>
<dbReference type="Gene3D" id="3.40.190.10">
    <property type="entry name" value="Periplasmic binding protein-like II"/>
    <property type="match status" value="1"/>
</dbReference>
<feature type="domain" description="Solute-binding protein family 5" evidence="5">
    <location>
        <begin position="107"/>
        <end position="486"/>
    </location>
</feature>
<keyword evidence="4" id="KW-0732">Signal</keyword>
<gene>
    <name evidence="6" type="ORF">P3TCK_16504</name>
</gene>
<dbReference type="FunFam" id="3.90.76.10:FF:000001">
    <property type="entry name" value="Oligopeptide ABC transporter substrate-binding protein"/>
    <property type="match status" value="1"/>
</dbReference>
<dbReference type="InterPro" id="IPR023765">
    <property type="entry name" value="SBP_5_CS"/>
</dbReference>
<dbReference type="CDD" id="cd08504">
    <property type="entry name" value="PBP2_OppA"/>
    <property type="match status" value="1"/>
</dbReference>
<dbReference type="PIRSF" id="PIRSF002741">
    <property type="entry name" value="MppA"/>
    <property type="match status" value="1"/>
</dbReference>
<comment type="caution">
    <text evidence="6">The sequence shown here is derived from an EMBL/GenBank/DDBJ whole genome shotgun (WGS) entry which is preliminary data.</text>
</comment>
<dbReference type="InterPro" id="IPR030678">
    <property type="entry name" value="Peptide/Ni-bd"/>
</dbReference>
<dbReference type="SUPFAM" id="SSF53850">
    <property type="entry name" value="Periplasmic binding protein-like II"/>
    <property type="match status" value="1"/>
</dbReference>
<dbReference type="AlphaFoldDB" id="Q1Z161"/>
<comment type="subcellular location">
    <subcellularLocation>
        <location evidence="1">Cell envelope</location>
    </subcellularLocation>
</comment>
<dbReference type="Gene3D" id="3.10.105.10">
    <property type="entry name" value="Dipeptide-binding Protein, Domain 3"/>
    <property type="match status" value="1"/>
</dbReference>
<dbReference type="PANTHER" id="PTHR30290">
    <property type="entry name" value="PERIPLASMIC BINDING COMPONENT OF ABC TRANSPORTER"/>
    <property type="match status" value="1"/>
</dbReference>
<evidence type="ECO:0000256" key="4">
    <source>
        <dbReference type="ARBA" id="ARBA00022729"/>
    </source>
</evidence>
<dbReference type="EMBL" id="AAPH01000023">
    <property type="protein sequence ID" value="EAS42203.1"/>
    <property type="molecule type" value="Genomic_DNA"/>
</dbReference>
<organism evidence="6 7">
    <name type="scientific">Photobacterium profundum 3TCK</name>
    <dbReference type="NCBI Taxonomy" id="314280"/>
    <lineage>
        <taxon>Bacteria</taxon>
        <taxon>Pseudomonadati</taxon>
        <taxon>Pseudomonadota</taxon>
        <taxon>Gammaproteobacteria</taxon>
        <taxon>Vibrionales</taxon>
        <taxon>Vibrionaceae</taxon>
        <taxon>Photobacterium</taxon>
    </lineage>
</organism>
<dbReference type="GO" id="GO:1904680">
    <property type="term" value="F:peptide transmembrane transporter activity"/>
    <property type="evidence" value="ECO:0007669"/>
    <property type="project" value="TreeGrafter"/>
</dbReference>
<dbReference type="GO" id="GO:0015833">
    <property type="term" value="P:peptide transport"/>
    <property type="evidence" value="ECO:0007669"/>
    <property type="project" value="TreeGrafter"/>
</dbReference>
<evidence type="ECO:0000313" key="6">
    <source>
        <dbReference type="EMBL" id="EAS42203.1"/>
    </source>
</evidence>
<sequence length="567" mass="63449">MGCKLLCQLKKVMDAKNYVLELCMYKNKITQALLISAGLTVAATSFSTIAAEVPEGVKLSATQELVRGNGTEVASLDPHKTEGVPESHVIRDLLEGLVNQDADGNTIPGVAESWETTDNKTFIFHLRKDAKWSNGDPVTAEDFVYSFKRAADPVTASPYSWYIEMTTMKNAAEIIAGKADKETLGVTAVDANTLKIELNEAVPYFVKMMGHTTVKPVNKKVVEKFGNDWTKPENFVGNGAYVLDKWVVNERIVLKRNTQYWDDKKTVINQVTYLPIENQVSEMNRFLAGEIDITNELPNEHFRRLQKEHAEDVSITGNLCSYYYGFNNDKAPFNDVRVRKALSYAIDRDIITKALLGQGQKPGYFLTPEITANFNPVTPQYGKLNQKERNAEAKALLAEAGFDSSNPLEFTLLYNTSENHKKLAVAIASMWKKSLGVTAKLENQEWKTYLDNRRQGNFDVTRAGWCGDYNEASSFLSLMQSNNSSNDPKYNSKAYDGIMAKALSSTSDVEREKLYAEAEKQLAEDMPIAPIYQYVKARLVSTKVGGYASNNAEDKLFTKDMYIIADK</sequence>
<dbReference type="PROSITE" id="PS01040">
    <property type="entry name" value="SBP_BACTERIAL_5"/>
    <property type="match status" value="1"/>
</dbReference>
<dbReference type="Pfam" id="PF00496">
    <property type="entry name" value="SBP_bac_5"/>
    <property type="match status" value="1"/>
</dbReference>
<evidence type="ECO:0000256" key="1">
    <source>
        <dbReference type="ARBA" id="ARBA00004196"/>
    </source>
</evidence>
<protein>
    <submittedName>
        <fullName evidence="6">Putative oligopeptide ABC transporter, periplasmic oligopeptide-binding protein</fullName>
    </submittedName>
</protein>
<dbReference type="InterPro" id="IPR000914">
    <property type="entry name" value="SBP_5_dom"/>
</dbReference>
<dbReference type="InterPro" id="IPR039424">
    <property type="entry name" value="SBP_5"/>
</dbReference>
<dbReference type="Gene3D" id="3.90.76.10">
    <property type="entry name" value="Dipeptide-binding Protein, Domain 1"/>
    <property type="match status" value="1"/>
</dbReference>
<accession>Q1Z161</accession>
<dbReference type="PANTHER" id="PTHR30290:SF10">
    <property type="entry name" value="PERIPLASMIC OLIGOPEPTIDE-BINDING PROTEIN-RELATED"/>
    <property type="match status" value="1"/>
</dbReference>
<evidence type="ECO:0000313" key="7">
    <source>
        <dbReference type="Proteomes" id="UP000003789"/>
    </source>
</evidence>
<name>Q1Z161_9GAMM</name>
<evidence type="ECO:0000256" key="3">
    <source>
        <dbReference type="ARBA" id="ARBA00022448"/>
    </source>
</evidence>
<comment type="similarity">
    <text evidence="2">Belongs to the bacterial solute-binding protein 5 family.</text>
</comment>